<dbReference type="SUPFAM" id="SSF52047">
    <property type="entry name" value="RNI-like"/>
    <property type="match status" value="1"/>
</dbReference>
<dbReference type="EMBL" id="PITI01000785">
    <property type="protein sequence ID" value="TBU04290.1"/>
    <property type="molecule type" value="Genomic_DNA"/>
</dbReference>
<proteinExistence type="predicted"/>
<accession>A0A4Q9LBQ6</accession>
<evidence type="ECO:0000313" key="1">
    <source>
        <dbReference type="EMBL" id="TBU04290.1"/>
    </source>
</evidence>
<organism evidence="1 2">
    <name type="scientific">Hamiltosporidium magnivora</name>
    <dbReference type="NCBI Taxonomy" id="148818"/>
    <lineage>
        <taxon>Eukaryota</taxon>
        <taxon>Fungi</taxon>
        <taxon>Fungi incertae sedis</taxon>
        <taxon>Microsporidia</taxon>
        <taxon>Dubosqiidae</taxon>
        <taxon>Hamiltosporidium</taxon>
    </lineage>
</organism>
<reference evidence="1 2" key="1">
    <citation type="submission" date="2017-12" db="EMBL/GenBank/DDBJ databases">
        <authorList>
            <person name="Pombert J.-F."/>
            <person name="Haag K.L."/>
            <person name="Ebert D."/>
        </authorList>
    </citation>
    <scope>NUCLEOTIDE SEQUENCE [LARGE SCALE GENOMIC DNA]</scope>
    <source>
        <strain evidence="1">BE-OM-2</strain>
    </source>
</reference>
<protein>
    <recommendedName>
        <fullName evidence="3">Leucine-rich repeat-containing protein</fullName>
    </recommendedName>
</protein>
<dbReference type="VEuPathDB" id="MicrosporidiaDB:CWI36_0785p0020"/>
<gene>
    <name evidence="1" type="ORF">CWI36_0785p0020</name>
</gene>
<evidence type="ECO:0000313" key="2">
    <source>
        <dbReference type="Proteomes" id="UP000291404"/>
    </source>
</evidence>
<dbReference type="Proteomes" id="UP000291404">
    <property type="component" value="Unassembled WGS sequence"/>
</dbReference>
<evidence type="ECO:0008006" key="3">
    <source>
        <dbReference type="Google" id="ProtNLM"/>
    </source>
</evidence>
<dbReference type="VEuPathDB" id="MicrosporidiaDB:CWI39_0932p0010"/>
<comment type="caution">
    <text evidence="1">The sequence shown here is derived from an EMBL/GenBank/DDBJ whole genome shotgun (WGS) entry which is preliminary data.</text>
</comment>
<name>A0A4Q9LBQ6_9MICR</name>
<keyword evidence="2" id="KW-1185">Reference proteome</keyword>
<sequence length="840" mass="97405">MYSVLALSIVSLFNCNKNIYLEMRKCFKTRIQGIYIVTYIIGVLFLQTNSCASVSGSSLLQFALLNDCWRNKFFEKRELNTVKYWLSSQDGNKFEFCSGTHHFDNKNTHTSNFYTKNDFHCSLGICLYLHEPLNNFESDYSTKWSVKFRVLNNFTFVNLDDRPFILEDYLKVKHHEFRVFVKYLIQQEEICLHSLPYKLFYKFLGIIEVLDPISSKYLNQLYLCLLNKGLLGMDCFKIMSDPNEYKKKYLKQRNHSLMYFFLALDDSLDACLHKDLSCLSLFKKNDQLFDRGFRYIDTMSPINVNISEYIVEYIVKKFNREQLRIFNWLLYSIESTGFSFNKIEMTYVAIKIPCLCDFGTKKLIDIERKQPNLVSSTFFELLSPSNLERISFLKFTNMLPAFESFVSIFKGKHLKYFEISECSGLKPHVISSLIWRNTTLEFLKLKEITLCDKDMAAILHLGLKTLNLNNCGVESDFNHDTIYNNLKNYKILTSLTSLDISCSKLPGELVRFLLKSQNIKYLDISSFELIPRARSKETFSGANIKWLSLKINNCSSNRFINHLAKSSESTECLVLSQAPSEDLLKFFFGLSNFLDTVTSLDISENTLSIEILNLLRGFKRIARLNVANSLPHSVKGLDEMSLFKTVEHLKVSGNKIGLNSDNFVARFYNLTKLDLSGANLQNGALIEIFDDDMLDSLIHLDLSSVNVPIKDFKKLCECKSLKCLYIDLKKVSSVSEYLEILQDANFKERLNFFCVETLEINILVFFKLISFPGLAKFRLVCEKFEETVENLQISNVIYRKILRIEIVYIQPLPYTIQSILGKAFQNYYISIVDNFSVCVS</sequence>
<dbReference type="AlphaFoldDB" id="A0A4Q9LBQ6"/>
<dbReference type="Gene3D" id="3.80.10.10">
    <property type="entry name" value="Ribonuclease Inhibitor"/>
    <property type="match status" value="2"/>
</dbReference>
<dbReference type="InterPro" id="IPR032675">
    <property type="entry name" value="LRR_dom_sf"/>
</dbReference>